<dbReference type="OrthoDB" id="10638629at2759"/>
<dbReference type="EMBL" id="QKWP01000077">
    <property type="protein sequence ID" value="RIB28086.1"/>
    <property type="molecule type" value="Genomic_DNA"/>
</dbReference>
<protein>
    <submittedName>
        <fullName evidence="1">Uncharacterized protein</fullName>
    </submittedName>
</protein>
<comment type="caution">
    <text evidence="1">The sequence shown here is derived from an EMBL/GenBank/DDBJ whole genome shotgun (WGS) entry which is preliminary data.</text>
</comment>
<evidence type="ECO:0000313" key="2">
    <source>
        <dbReference type="Proteomes" id="UP000266673"/>
    </source>
</evidence>
<evidence type="ECO:0000313" key="1">
    <source>
        <dbReference type="EMBL" id="RIB28086.1"/>
    </source>
</evidence>
<proteinExistence type="predicted"/>
<accession>A0A397W9D5</accession>
<reference evidence="1 2" key="1">
    <citation type="submission" date="2018-06" db="EMBL/GenBank/DDBJ databases">
        <title>Comparative genomics reveals the genomic features of Rhizophagus irregularis, R. cerebriforme, R. diaphanum and Gigaspora rosea, and their symbiotic lifestyle signature.</title>
        <authorList>
            <person name="Morin E."/>
            <person name="San Clemente H."/>
            <person name="Chen E.C.H."/>
            <person name="De La Providencia I."/>
            <person name="Hainaut M."/>
            <person name="Kuo A."/>
            <person name="Kohler A."/>
            <person name="Murat C."/>
            <person name="Tang N."/>
            <person name="Roy S."/>
            <person name="Loubradou J."/>
            <person name="Henrissat B."/>
            <person name="Grigoriev I.V."/>
            <person name="Corradi N."/>
            <person name="Roux C."/>
            <person name="Martin F.M."/>
        </authorList>
    </citation>
    <scope>NUCLEOTIDE SEQUENCE [LARGE SCALE GENOMIC DNA]</scope>
    <source>
        <strain evidence="1 2">DAOM 194757</strain>
    </source>
</reference>
<sequence length="216" mass="24956">MISEAPNKNYNQHKQKTLKILNQRNHTILVDAPCKNTIETSLNHEGNSLSSKKEIDLVFLPQETVDEFNTENYISKELITSSKESLTIRLNKANTIELNLQITKVDNINELNPEKDTQSIKDIKDNIPIKEGYKKTIKKKNKIIINKVRNNIAIYHSKNVNFGIEVELEVYEMFNSSQELDTDKLKISNAKEIQVKKDEHEAFKDYEGPAKLEEQN</sequence>
<name>A0A397W9D5_9GLOM</name>
<gene>
    <name evidence="1" type="ORF">C2G38_2158826</name>
</gene>
<dbReference type="Proteomes" id="UP000266673">
    <property type="component" value="Unassembled WGS sequence"/>
</dbReference>
<keyword evidence="2" id="KW-1185">Reference proteome</keyword>
<dbReference type="AlphaFoldDB" id="A0A397W9D5"/>
<organism evidence="1 2">
    <name type="scientific">Gigaspora rosea</name>
    <dbReference type="NCBI Taxonomy" id="44941"/>
    <lineage>
        <taxon>Eukaryota</taxon>
        <taxon>Fungi</taxon>
        <taxon>Fungi incertae sedis</taxon>
        <taxon>Mucoromycota</taxon>
        <taxon>Glomeromycotina</taxon>
        <taxon>Glomeromycetes</taxon>
        <taxon>Diversisporales</taxon>
        <taxon>Gigasporaceae</taxon>
        <taxon>Gigaspora</taxon>
    </lineage>
</organism>